<keyword evidence="2" id="KW-1185">Reference proteome</keyword>
<proteinExistence type="predicted"/>
<comment type="caution">
    <text evidence="1">The sequence shown here is derived from an EMBL/GenBank/DDBJ whole genome shotgun (WGS) entry which is preliminary data.</text>
</comment>
<gene>
    <name evidence="1" type="ORF">DNH61_25235</name>
</gene>
<name>A0A2W1L144_9BACL</name>
<dbReference type="RefSeq" id="WP_111149728.1">
    <property type="nucleotide sequence ID" value="NZ_QKRB01000060.1"/>
</dbReference>
<protein>
    <recommendedName>
        <fullName evidence="3">TOMM leader peptide-binding protein</fullName>
    </recommendedName>
</protein>
<dbReference type="Proteomes" id="UP000249522">
    <property type="component" value="Unassembled WGS sequence"/>
</dbReference>
<accession>A0A2W1L144</accession>
<evidence type="ECO:0000313" key="2">
    <source>
        <dbReference type="Proteomes" id="UP000249522"/>
    </source>
</evidence>
<dbReference type="AlphaFoldDB" id="A0A2W1L144"/>
<dbReference type="Gene3D" id="3.40.50.720">
    <property type="entry name" value="NAD(P)-binding Rossmann-like Domain"/>
    <property type="match status" value="1"/>
</dbReference>
<sequence length="327" mass="36957">MLYGYLELNPLYEMKVTDQTLTFVNVVDGRIKRKIVMGKSGGFVEHFIAALTGPNRGRVEDIISKYPVTVQNGLKKIVQSLYGEILLYEGCTQGILLTLAKERAVTIYKQYPAVNLARMVDQVTGRIASSKAGVLQRGLDAEKISIIEKFPFQQVLVASIDDHPAAEAILDALSTEDWLFVINLDGRWTEENQLLMEQECVRRKLRMLRIRVDFTNETVVFGPVIIPEKVGCLECLETSRRSGYEKRQKFEHDWMSFAEAVKNMLENDLIDEIMNVTFDEYFKFGTNYSVFLGTELTLNCAEGVASVVEMVLDPLCKCCSHAALKEA</sequence>
<dbReference type="EMBL" id="QKRB01000060">
    <property type="protein sequence ID" value="PZD93086.1"/>
    <property type="molecule type" value="Genomic_DNA"/>
</dbReference>
<organism evidence="1 2">
    <name type="scientific">Paenibacillus sambharensis</name>
    <dbReference type="NCBI Taxonomy" id="1803190"/>
    <lineage>
        <taxon>Bacteria</taxon>
        <taxon>Bacillati</taxon>
        <taxon>Bacillota</taxon>
        <taxon>Bacilli</taxon>
        <taxon>Bacillales</taxon>
        <taxon>Paenibacillaceae</taxon>
        <taxon>Paenibacillus</taxon>
    </lineage>
</organism>
<reference evidence="1 2" key="1">
    <citation type="submission" date="2018-06" db="EMBL/GenBank/DDBJ databases">
        <title>Paenibacillus imtechensis sp. nov.</title>
        <authorList>
            <person name="Pinnaka A.K."/>
            <person name="Singh H."/>
            <person name="Kaur M."/>
        </authorList>
    </citation>
    <scope>NUCLEOTIDE SEQUENCE [LARGE SCALE GENOMIC DNA]</scope>
    <source>
        <strain evidence="1 2">SMB1</strain>
    </source>
</reference>
<evidence type="ECO:0008006" key="3">
    <source>
        <dbReference type="Google" id="ProtNLM"/>
    </source>
</evidence>
<evidence type="ECO:0000313" key="1">
    <source>
        <dbReference type="EMBL" id="PZD93086.1"/>
    </source>
</evidence>